<feature type="transmembrane region" description="Helical" evidence="1">
    <location>
        <begin position="66"/>
        <end position="87"/>
    </location>
</feature>
<evidence type="ECO:0000256" key="1">
    <source>
        <dbReference type="SAM" id="Phobius"/>
    </source>
</evidence>
<dbReference type="PANTHER" id="PTHR43099">
    <property type="entry name" value="UPF0053 PROTEIN YRKA"/>
    <property type="match status" value="1"/>
</dbReference>
<evidence type="ECO:0000313" key="3">
    <source>
        <dbReference type="EMBL" id="MBB3147643.1"/>
    </source>
</evidence>
<dbReference type="EMBL" id="JACHXN010000013">
    <property type="protein sequence ID" value="MBB3147643.1"/>
    <property type="molecule type" value="Genomic_DNA"/>
</dbReference>
<evidence type="ECO:0000259" key="2">
    <source>
        <dbReference type="Pfam" id="PF01595"/>
    </source>
</evidence>
<dbReference type="InterPro" id="IPR051676">
    <property type="entry name" value="UPF0053_domain"/>
</dbReference>
<organism evidence="3 4">
    <name type="scientific">Phyllobacterium trifolii</name>
    <dbReference type="NCBI Taxonomy" id="300193"/>
    <lineage>
        <taxon>Bacteria</taxon>
        <taxon>Pseudomonadati</taxon>
        <taxon>Pseudomonadota</taxon>
        <taxon>Alphaproteobacteria</taxon>
        <taxon>Hyphomicrobiales</taxon>
        <taxon>Phyllobacteriaceae</taxon>
        <taxon>Phyllobacterium</taxon>
    </lineage>
</organism>
<feature type="transmembrane region" description="Helical" evidence="1">
    <location>
        <begin position="23"/>
        <end position="46"/>
    </location>
</feature>
<protein>
    <submittedName>
        <fullName evidence="3">Mg2+/Co2+ transporter CorB</fullName>
    </submittedName>
</protein>
<sequence length="144" mass="15455">MLADRGVPGAHAAIALSQNPGKFLSTVQIGITLVGIVAGAYSGATLGSRMGQYLFAAGGRADIADVLGYILVIGVITFLSVIIGELVPKTSGIEESRADRLRGRKADEHSFKDCRPCRLAARCINQGSVQTVRYLYSLRKRNYR</sequence>
<keyword evidence="1" id="KW-0472">Membrane</keyword>
<dbReference type="PANTHER" id="PTHR43099:SF4">
    <property type="entry name" value="INTEGRAL MEMBRANE PROTEIN"/>
    <property type="match status" value="1"/>
</dbReference>
<dbReference type="AlphaFoldDB" id="A0A839UCS1"/>
<accession>A0A839UCS1</accession>
<dbReference type="Pfam" id="PF01595">
    <property type="entry name" value="CNNM"/>
    <property type="match status" value="1"/>
</dbReference>
<proteinExistence type="predicted"/>
<keyword evidence="1" id="KW-0812">Transmembrane</keyword>
<name>A0A839UCS1_9HYPH</name>
<gene>
    <name evidence="3" type="ORF">FHS21_004067</name>
</gene>
<keyword evidence="4" id="KW-1185">Reference proteome</keyword>
<keyword evidence="1" id="KW-1133">Transmembrane helix</keyword>
<comment type="caution">
    <text evidence="3">The sequence shown here is derived from an EMBL/GenBank/DDBJ whole genome shotgun (WGS) entry which is preliminary data.</text>
</comment>
<feature type="domain" description="CNNM transmembrane" evidence="2">
    <location>
        <begin position="2"/>
        <end position="95"/>
    </location>
</feature>
<evidence type="ECO:0000313" key="4">
    <source>
        <dbReference type="Proteomes" id="UP000554520"/>
    </source>
</evidence>
<reference evidence="3 4" key="1">
    <citation type="submission" date="2020-08" db="EMBL/GenBank/DDBJ databases">
        <title>Genomic Encyclopedia of Type Strains, Phase III (KMG-III): the genomes of soil and plant-associated and newly described type strains.</title>
        <authorList>
            <person name="Whitman W."/>
        </authorList>
    </citation>
    <scope>NUCLEOTIDE SEQUENCE [LARGE SCALE GENOMIC DNA]</scope>
    <source>
        <strain evidence="3 4">CECT 7015</strain>
    </source>
</reference>
<dbReference type="InterPro" id="IPR002550">
    <property type="entry name" value="CNNM"/>
</dbReference>
<dbReference type="Proteomes" id="UP000554520">
    <property type="component" value="Unassembled WGS sequence"/>
</dbReference>